<dbReference type="EMBL" id="JAVHNQ010000016">
    <property type="protein sequence ID" value="KAK6331262.1"/>
    <property type="molecule type" value="Genomic_DNA"/>
</dbReference>
<keyword evidence="1" id="KW-0732">Signal</keyword>
<feature type="signal peptide" evidence="1">
    <location>
        <begin position="1"/>
        <end position="16"/>
    </location>
</feature>
<comment type="caution">
    <text evidence="2">The sequence shown here is derived from an EMBL/GenBank/DDBJ whole genome shotgun (WGS) entry which is preliminary data.</text>
</comment>
<sequence>MKTSLLVVAIAGLAAAAPQPSLHKRVPAAVSPGYQQCGGHVINPRTCPKGYICVDNPRSCSQAADCPGICVQPQPCGGFAGLPCPAGKKCYDDPRDDCWPQNGGADCIGICI</sequence>
<dbReference type="AlphaFoldDB" id="A0AAV9TXM7"/>
<keyword evidence="3" id="KW-1185">Reference proteome</keyword>
<gene>
    <name evidence="2" type="ORF">TWF696_003322</name>
</gene>
<evidence type="ECO:0000313" key="2">
    <source>
        <dbReference type="EMBL" id="KAK6331262.1"/>
    </source>
</evidence>
<evidence type="ECO:0000313" key="3">
    <source>
        <dbReference type="Proteomes" id="UP001375240"/>
    </source>
</evidence>
<dbReference type="Proteomes" id="UP001375240">
    <property type="component" value="Unassembled WGS sequence"/>
</dbReference>
<feature type="chain" id="PRO_5043407126" evidence="1">
    <location>
        <begin position="17"/>
        <end position="112"/>
    </location>
</feature>
<reference evidence="2 3" key="1">
    <citation type="submission" date="2019-10" db="EMBL/GenBank/DDBJ databases">
        <authorList>
            <person name="Palmer J.M."/>
        </authorList>
    </citation>
    <scope>NUCLEOTIDE SEQUENCE [LARGE SCALE GENOMIC DNA]</scope>
    <source>
        <strain evidence="2 3">TWF696</strain>
    </source>
</reference>
<accession>A0AAV9TXM7</accession>
<proteinExistence type="predicted"/>
<name>A0AAV9TXM7_9PEZI</name>
<evidence type="ECO:0000256" key="1">
    <source>
        <dbReference type="SAM" id="SignalP"/>
    </source>
</evidence>
<organism evidence="2 3">
    <name type="scientific">Orbilia brochopaga</name>
    <dbReference type="NCBI Taxonomy" id="3140254"/>
    <lineage>
        <taxon>Eukaryota</taxon>
        <taxon>Fungi</taxon>
        <taxon>Dikarya</taxon>
        <taxon>Ascomycota</taxon>
        <taxon>Pezizomycotina</taxon>
        <taxon>Orbiliomycetes</taxon>
        <taxon>Orbiliales</taxon>
        <taxon>Orbiliaceae</taxon>
        <taxon>Orbilia</taxon>
    </lineage>
</organism>
<protein>
    <submittedName>
        <fullName evidence="2">Uncharacterized protein</fullName>
    </submittedName>
</protein>